<name>A0A3G2KAR6_9CAUD</name>
<reference evidence="1 2" key="1">
    <citation type="submission" date="2018-10" db="EMBL/GenBank/DDBJ databases">
        <title>Bacteriophage control of Salmonella.</title>
        <authorList>
            <person name="Duc H.M."/>
        </authorList>
    </citation>
    <scope>NUCLEOTIDE SEQUENCE [LARGE SCALE GENOMIC DNA]</scope>
</reference>
<evidence type="ECO:0000313" key="2">
    <source>
        <dbReference type="Proteomes" id="UP000269126"/>
    </source>
</evidence>
<dbReference type="EMBL" id="MK005300">
    <property type="protein sequence ID" value="AYN56102.1"/>
    <property type="molecule type" value="Genomic_DNA"/>
</dbReference>
<gene>
    <name evidence="1" type="ORF">STG2_138</name>
</gene>
<sequence>MSTYNFKDKLRQNAGRGKAKETNNIPNAKILPFPELTQEEKDKLAFMFDTLLGLNGRLYSSLSLNEKRLVEFFGKRYQVTSKGNALKEGEKPYTVIKISAYAHRFLIRALETEYFTLPSFSAFHIFEDERMNIDDLYGDRYQYSGSPFHDALRSYPNCYLPIRASQGKASVFAVYSGSKASDLETYIYKERRSAIPEEARYENPILPTKEVKETKTSTSQTESPYLKFEKQVGWVLEMGIASPLAAAFINRYLEIPDEFHTRYSTNIQITDELIAIAKDTPTNTEAYQKAYQELL</sequence>
<proteinExistence type="predicted"/>
<keyword evidence="2" id="KW-1185">Reference proteome</keyword>
<protein>
    <submittedName>
        <fullName evidence="1">Uncharacterized protein</fullName>
    </submittedName>
</protein>
<dbReference type="Proteomes" id="UP000269126">
    <property type="component" value="Segment"/>
</dbReference>
<organism evidence="1 2">
    <name type="scientific">Salmonella phage STG2</name>
    <dbReference type="NCBI Taxonomy" id="2480623"/>
    <lineage>
        <taxon>Viruses</taxon>
        <taxon>Duplodnaviria</taxon>
        <taxon>Heunggongvirae</taxon>
        <taxon>Uroviricota</taxon>
        <taxon>Caudoviricetes</taxon>
        <taxon>Demerecviridae</taxon>
        <taxon>Markadamsvirinae</taxon>
        <taxon>Epseptimavirus</taxon>
        <taxon>Epseptimavirus STG2</taxon>
    </lineage>
</organism>
<evidence type="ECO:0000313" key="1">
    <source>
        <dbReference type="EMBL" id="AYN56102.1"/>
    </source>
</evidence>
<accession>A0A3G2KAR6</accession>